<dbReference type="PROSITE" id="PS50865">
    <property type="entry name" value="ZF_MYND_2"/>
    <property type="match status" value="1"/>
</dbReference>
<dbReference type="Proteomes" id="UP001610446">
    <property type="component" value="Unassembled WGS sequence"/>
</dbReference>
<evidence type="ECO:0000259" key="5">
    <source>
        <dbReference type="PROSITE" id="PS50865"/>
    </source>
</evidence>
<reference evidence="6 7" key="1">
    <citation type="submission" date="2024-07" db="EMBL/GenBank/DDBJ databases">
        <title>Section-level genome sequencing and comparative genomics of Aspergillus sections Usti and Cavernicolus.</title>
        <authorList>
            <consortium name="Lawrence Berkeley National Laboratory"/>
            <person name="Nybo J.L."/>
            <person name="Vesth T.C."/>
            <person name="Theobald S."/>
            <person name="Frisvad J.C."/>
            <person name="Larsen T.O."/>
            <person name="Kjaerboelling I."/>
            <person name="Rothschild-Mancinelli K."/>
            <person name="Lyhne E.K."/>
            <person name="Kogle M.E."/>
            <person name="Barry K."/>
            <person name="Clum A."/>
            <person name="Na H."/>
            <person name="Ledsgaard L."/>
            <person name="Lin J."/>
            <person name="Lipzen A."/>
            <person name="Kuo A."/>
            <person name="Riley R."/>
            <person name="Mondo S."/>
            <person name="Labutti K."/>
            <person name="Haridas S."/>
            <person name="Pangalinan J."/>
            <person name="Salamov A.A."/>
            <person name="Simmons B.A."/>
            <person name="Magnuson J.K."/>
            <person name="Chen J."/>
            <person name="Drula E."/>
            <person name="Henrissat B."/>
            <person name="Wiebenga A."/>
            <person name="Lubbers R.J."/>
            <person name="Gomes A.C."/>
            <person name="Makela M.R."/>
            <person name="Stajich J."/>
            <person name="Grigoriev I.V."/>
            <person name="Mortensen U.H."/>
            <person name="De Vries R.P."/>
            <person name="Baker S.E."/>
            <person name="Andersen M.R."/>
        </authorList>
    </citation>
    <scope>NUCLEOTIDE SEQUENCE [LARGE SCALE GENOMIC DNA]</scope>
    <source>
        <strain evidence="6 7">CBS 123904</strain>
    </source>
</reference>
<feature type="domain" description="MYND-type" evidence="5">
    <location>
        <begin position="346"/>
        <end position="382"/>
    </location>
</feature>
<evidence type="ECO:0000256" key="1">
    <source>
        <dbReference type="ARBA" id="ARBA00022723"/>
    </source>
</evidence>
<evidence type="ECO:0000256" key="2">
    <source>
        <dbReference type="ARBA" id="ARBA00022771"/>
    </source>
</evidence>
<keyword evidence="2 4" id="KW-0863">Zinc-finger</keyword>
<evidence type="ECO:0000256" key="4">
    <source>
        <dbReference type="PROSITE-ProRule" id="PRU00134"/>
    </source>
</evidence>
<dbReference type="Pfam" id="PF01753">
    <property type="entry name" value="zf-MYND"/>
    <property type="match status" value="2"/>
</dbReference>
<dbReference type="Gene3D" id="6.10.140.2220">
    <property type="match status" value="2"/>
</dbReference>
<evidence type="ECO:0000313" key="6">
    <source>
        <dbReference type="EMBL" id="KAL2835364.1"/>
    </source>
</evidence>
<keyword evidence="7" id="KW-1185">Reference proteome</keyword>
<gene>
    <name evidence="6" type="ORF">BJY01DRAFT_252741</name>
</gene>
<dbReference type="PROSITE" id="PS01360">
    <property type="entry name" value="ZF_MYND_1"/>
    <property type="match status" value="2"/>
</dbReference>
<evidence type="ECO:0000313" key="7">
    <source>
        <dbReference type="Proteomes" id="UP001610446"/>
    </source>
</evidence>
<sequence length="632" mass="71438">MNTTYPLSEGCAHCGKPDELKPCNDCNVVLYCCYDHLVAHQYAHRKFCEALKRALDYSNKERIARERFDGVFSQILGSTVLSREDGDGWLTLAATLANAGTRKGVEAGLSNYMQMMRFFNFPPPFTRAQFDHLVPPLLMLLDQDQQCYNFLLQTQVPQPVGHEFYDPEDYTPWIDRLSDQDPFGEIIDFCENPITISTVALIKVKILFDLQRLQATAHAIGPKIPREILDQIRGYVATSPITAGNPNIVREDNHKAKIDLLFKQLDDVLVKLCRTLTYCSRAFKRAAGRPIKMRTLEDRATHGMVTSYGSWKSVPGALLFIKNLMLQAYVNSDTAIAALPPLLDGCNYCRKFGNFLCAACRFVFYCNREHQKADRKAHRAACNMSQMRVRTPTPVMGRTLPVNITWEDACLLRMPETAAYMQARGQWAVATGAIGSVRAAQSALERPMGILREFHCGPEYDPLRIHRLIPMLMLQLDRDQESYDWIKAWSMVSSGDGRTFAGHTKLYTDYGRAGLFEQNCVPFRASEELAMVVYSALIKVKLVVDLRALQITTEAIGPKVSREILDNIRLHIPASPIIADNKTLLHHDDHKQSIHDLLIQTGLIFRLAVPGAQEIVHGIEARFKNDEVEDEE</sequence>
<name>A0ABR4J714_9EURO</name>
<comment type="caution">
    <text evidence="6">The sequence shown here is derived from an EMBL/GenBank/DDBJ whole genome shotgun (WGS) entry which is preliminary data.</text>
</comment>
<dbReference type="SUPFAM" id="SSF144232">
    <property type="entry name" value="HIT/MYND zinc finger-like"/>
    <property type="match status" value="2"/>
</dbReference>
<keyword evidence="1" id="KW-0479">Metal-binding</keyword>
<dbReference type="InterPro" id="IPR002893">
    <property type="entry name" value="Znf_MYND"/>
</dbReference>
<dbReference type="EMBL" id="JBFXLU010000208">
    <property type="protein sequence ID" value="KAL2835364.1"/>
    <property type="molecule type" value="Genomic_DNA"/>
</dbReference>
<protein>
    <recommendedName>
        <fullName evidence="5">MYND-type domain-containing protein</fullName>
    </recommendedName>
</protein>
<accession>A0ABR4J714</accession>
<evidence type="ECO:0000256" key="3">
    <source>
        <dbReference type="ARBA" id="ARBA00022833"/>
    </source>
</evidence>
<keyword evidence="3" id="KW-0862">Zinc</keyword>
<organism evidence="6 7">
    <name type="scientific">Aspergillus pseudoustus</name>
    <dbReference type="NCBI Taxonomy" id="1810923"/>
    <lineage>
        <taxon>Eukaryota</taxon>
        <taxon>Fungi</taxon>
        <taxon>Dikarya</taxon>
        <taxon>Ascomycota</taxon>
        <taxon>Pezizomycotina</taxon>
        <taxon>Eurotiomycetes</taxon>
        <taxon>Eurotiomycetidae</taxon>
        <taxon>Eurotiales</taxon>
        <taxon>Aspergillaceae</taxon>
        <taxon>Aspergillus</taxon>
        <taxon>Aspergillus subgen. Nidulantes</taxon>
    </lineage>
</organism>
<proteinExistence type="predicted"/>